<keyword evidence="3" id="KW-1185">Reference proteome</keyword>
<dbReference type="Gramene" id="FCD_00026596-RA">
    <property type="protein sequence ID" value="FCD_00026596-RA:cds"/>
    <property type="gene ID" value="FCD_00026596"/>
</dbReference>
<sequence>MEKGGEKRGHLSRDGFVHEEGGGGEKRRLRAWRTEDLGEWHVWGGKRAQQQARR</sequence>
<accession>A0AA88E7A3</accession>
<reference evidence="2" key="1">
    <citation type="submission" date="2023-07" db="EMBL/GenBank/DDBJ databases">
        <title>draft genome sequence of fig (Ficus carica).</title>
        <authorList>
            <person name="Takahashi T."/>
            <person name="Nishimura K."/>
        </authorList>
    </citation>
    <scope>NUCLEOTIDE SEQUENCE</scope>
</reference>
<name>A0AA88E7A3_FICCA</name>
<evidence type="ECO:0000313" key="3">
    <source>
        <dbReference type="Proteomes" id="UP001187192"/>
    </source>
</evidence>
<gene>
    <name evidence="2" type="ORF">TIFTF001_038043</name>
</gene>
<comment type="caution">
    <text evidence="2">The sequence shown here is derived from an EMBL/GenBank/DDBJ whole genome shotgun (WGS) entry which is preliminary data.</text>
</comment>
<proteinExistence type="predicted"/>
<evidence type="ECO:0000313" key="2">
    <source>
        <dbReference type="EMBL" id="GMN68993.1"/>
    </source>
</evidence>
<feature type="region of interest" description="Disordered" evidence="1">
    <location>
        <begin position="1"/>
        <end position="29"/>
    </location>
</feature>
<evidence type="ECO:0000256" key="1">
    <source>
        <dbReference type="SAM" id="MobiDB-lite"/>
    </source>
</evidence>
<organism evidence="2 3">
    <name type="scientific">Ficus carica</name>
    <name type="common">Common fig</name>
    <dbReference type="NCBI Taxonomy" id="3494"/>
    <lineage>
        <taxon>Eukaryota</taxon>
        <taxon>Viridiplantae</taxon>
        <taxon>Streptophyta</taxon>
        <taxon>Embryophyta</taxon>
        <taxon>Tracheophyta</taxon>
        <taxon>Spermatophyta</taxon>
        <taxon>Magnoliopsida</taxon>
        <taxon>eudicotyledons</taxon>
        <taxon>Gunneridae</taxon>
        <taxon>Pentapetalae</taxon>
        <taxon>rosids</taxon>
        <taxon>fabids</taxon>
        <taxon>Rosales</taxon>
        <taxon>Moraceae</taxon>
        <taxon>Ficeae</taxon>
        <taxon>Ficus</taxon>
    </lineage>
</organism>
<protein>
    <submittedName>
        <fullName evidence="2">Uncharacterized protein</fullName>
    </submittedName>
</protein>
<dbReference type="EMBL" id="BTGU01000745">
    <property type="protein sequence ID" value="GMN68993.1"/>
    <property type="molecule type" value="Genomic_DNA"/>
</dbReference>
<dbReference type="Proteomes" id="UP001187192">
    <property type="component" value="Unassembled WGS sequence"/>
</dbReference>
<dbReference type="AlphaFoldDB" id="A0AA88E7A3"/>